<proteinExistence type="predicted"/>
<evidence type="ECO:0000313" key="2">
    <source>
        <dbReference type="Proteomes" id="UP000798662"/>
    </source>
</evidence>
<sequence length="661" mass="69918">MGGTGRARRKQRVKEHGTGLEPVAQLQAGGPPPKPKRFVPPQGASGLKRRRRGRGAKVRDEGPADTPAGRGATAGDDGGDGGGGGGSEGEWGEDMKTKRKKLMAVQPRIDFGEDSGEDDSNDSSDDDEVPFEGGGGEASASDEEDSGEDDSNVSSDDDELPIEREARRLAARTAKESADADAELADAAQDGEEEAPFRLSLRGTGGDADGELGGGLPPTREAQLARIRGILSVLGDFSARREAGKRRSDYMDALRDTLCATFGYLPSLAAKLMDIFPKEEVLSFMEAQEAPRPMTLRTNSLRVRRRELAAALIARGANVDAVPWSKVALVVYESPVPLGATPEYLAGHYMLQAASSLMPVMALAPQEKEHVLEVAAAPGGKTTHVAAVMRNTGVLVTNDAKRERLKSLVANIHRLGVKNSVVSHYDGRSLPALYGPSFDRVLLDAPCSGTGIICHDPSVKTSRTDADIAANAVLQKELLLAAIDCCNAGSRSGGVIVYSTCSVMVEENEAVVAYALRKRAVKVVDAGLPFGVPGFTRMRESRFHPSLANTRRFLPHVHNLDGFFVAKLRKVSNDTPAEVAAKARKAAKAKERRRAVADEISDASTEDGGSHDDDDDDDDDDDADSSEAAEGVTDEESGGSDAEASTDASGEDGSDGMEESA</sequence>
<keyword evidence="2" id="KW-1185">Reference proteome</keyword>
<evidence type="ECO:0000313" key="1">
    <source>
        <dbReference type="EMBL" id="KAK1861123.1"/>
    </source>
</evidence>
<gene>
    <name evidence="1" type="ORF">I4F81_003707</name>
</gene>
<dbReference type="EMBL" id="CM020618">
    <property type="protein sequence ID" value="KAK1861123.1"/>
    <property type="molecule type" value="Genomic_DNA"/>
</dbReference>
<protein>
    <submittedName>
        <fullName evidence="1">Uncharacterized protein</fullName>
    </submittedName>
</protein>
<reference evidence="1" key="1">
    <citation type="submission" date="2019-11" db="EMBL/GenBank/DDBJ databases">
        <title>Nori genome reveals adaptations in red seaweeds to the harsh intertidal environment.</title>
        <authorList>
            <person name="Wang D."/>
            <person name="Mao Y."/>
        </authorList>
    </citation>
    <scope>NUCLEOTIDE SEQUENCE</scope>
    <source>
        <tissue evidence="1">Gametophyte</tissue>
    </source>
</reference>
<accession>A0ACC3BU81</accession>
<comment type="caution">
    <text evidence="1">The sequence shown here is derived from an EMBL/GenBank/DDBJ whole genome shotgun (WGS) entry which is preliminary data.</text>
</comment>
<name>A0ACC3BU81_PYRYE</name>
<dbReference type="Proteomes" id="UP000798662">
    <property type="component" value="Chromosome 1"/>
</dbReference>
<organism evidence="1 2">
    <name type="scientific">Pyropia yezoensis</name>
    <name type="common">Susabi-nori</name>
    <name type="synonym">Porphyra yezoensis</name>
    <dbReference type="NCBI Taxonomy" id="2788"/>
    <lineage>
        <taxon>Eukaryota</taxon>
        <taxon>Rhodophyta</taxon>
        <taxon>Bangiophyceae</taxon>
        <taxon>Bangiales</taxon>
        <taxon>Bangiaceae</taxon>
        <taxon>Pyropia</taxon>
    </lineage>
</organism>